<comment type="similarity">
    <text evidence="1">Belongs to the CsoR family.</text>
</comment>
<dbReference type="InterPro" id="IPR038390">
    <property type="entry name" value="Metal_Tscrpt_repr_sf"/>
</dbReference>
<dbReference type="GO" id="GO:0045892">
    <property type="term" value="P:negative regulation of DNA-templated transcription"/>
    <property type="evidence" value="ECO:0007669"/>
    <property type="project" value="UniProtKB-ARBA"/>
</dbReference>
<accession>A0A4Q9KNU6</accession>
<dbReference type="GO" id="GO:0046872">
    <property type="term" value="F:metal ion binding"/>
    <property type="evidence" value="ECO:0007669"/>
    <property type="project" value="InterPro"/>
</dbReference>
<dbReference type="Proteomes" id="UP000291933">
    <property type="component" value="Unassembled WGS sequence"/>
</dbReference>
<dbReference type="Gene3D" id="1.20.58.1000">
    <property type="entry name" value="Metal-sensitive repressor, helix protomer"/>
    <property type="match status" value="1"/>
</dbReference>
<dbReference type="OrthoDB" id="9809524at2"/>
<reference evidence="3 4" key="1">
    <citation type="submission" date="2019-01" db="EMBL/GenBank/DDBJ databases">
        <title>Lactibacter flavus gen. nov., sp. nov., a novel bacterium of the family Propionibacteriaceae isolated from raw milk and dairy products.</title>
        <authorList>
            <person name="Huptas C."/>
            <person name="Wenning M."/>
            <person name="Breitenwieser F."/>
            <person name="Doll E."/>
            <person name="Von Neubeck M."/>
            <person name="Busse H.-J."/>
            <person name="Scherer S."/>
        </authorList>
    </citation>
    <scope>NUCLEOTIDE SEQUENCE [LARGE SCALE GENOMIC DNA]</scope>
    <source>
        <strain evidence="4">DSM 22130 / JCM 15804 / WR061</strain>
    </source>
</reference>
<dbReference type="RefSeq" id="WP_131170655.1">
    <property type="nucleotide sequence ID" value="NZ_FXTL01000001.1"/>
</dbReference>
<proteinExistence type="inferred from homology"/>
<dbReference type="Pfam" id="PF02583">
    <property type="entry name" value="Trns_repr_metal"/>
    <property type="match status" value="1"/>
</dbReference>
<dbReference type="CDD" id="cd10148">
    <property type="entry name" value="CsoR-like_DUF156"/>
    <property type="match status" value="1"/>
</dbReference>
<evidence type="ECO:0000313" key="4">
    <source>
        <dbReference type="Proteomes" id="UP000291933"/>
    </source>
</evidence>
<dbReference type="PANTHER" id="PTHR33677">
    <property type="entry name" value="TRANSCRIPTIONAL REPRESSOR FRMR-RELATED"/>
    <property type="match status" value="1"/>
</dbReference>
<name>A0A4Q9KNU6_PROTD</name>
<gene>
    <name evidence="3" type="ORF">ET996_00805</name>
</gene>
<dbReference type="AlphaFoldDB" id="A0A4Q9KNU6"/>
<keyword evidence="2" id="KW-0186">Copper</keyword>
<sequence>MENTDPAEVKAVLNRLRRAQGQLAAVISMIEDGRDCRDIVTQLSAVSKAIDRAAFKVVAVNLKACVTGENGDGPDEGELEKLFMSLV</sequence>
<dbReference type="PANTHER" id="PTHR33677:SF5">
    <property type="entry name" value="TRANSCRIPTIONAL REPRESSOR FRMR"/>
    <property type="match status" value="1"/>
</dbReference>
<protein>
    <submittedName>
        <fullName evidence="3">Transcriptional regulator</fullName>
    </submittedName>
</protein>
<evidence type="ECO:0000256" key="1">
    <source>
        <dbReference type="ARBA" id="ARBA00005428"/>
    </source>
</evidence>
<comment type="caution">
    <text evidence="3">The sequence shown here is derived from an EMBL/GenBank/DDBJ whole genome shotgun (WGS) entry which is preliminary data.</text>
</comment>
<evidence type="ECO:0000256" key="2">
    <source>
        <dbReference type="ARBA" id="ARBA00023008"/>
    </source>
</evidence>
<keyword evidence="4" id="KW-1185">Reference proteome</keyword>
<organism evidence="3 4">
    <name type="scientific">Propioniciclava tarda</name>
    <dbReference type="NCBI Taxonomy" id="433330"/>
    <lineage>
        <taxon>Bacteria</taxon>
        <taxon>Bacillati</taxon>
        <taxon>Actinomycetota</taxon>
        <taxon>Actinomycetes</taxon>
        <taxon>Propionibacteriales</taxon>
        <taxon>Propionibacteriaceae</taxon>
        <taxon>Propioniciclava</taxon>
    </lineage>
</organism>
<dbReference type="GO" id="GO:0003677">
    <property type="term" value="F:DNA binding"/>
    <property type="evidence" value="ECO:0007669"/>
    <property type="project" value="InterPro"/>
</dbReference>
<dbReference type="EMBL" id="SDMR01000001">
    <property type="protein sequence ID" value="TBT96243.1"/>
    <property type="molecule type" value="Genomic_DNA"/>
</dbReference>
<evidence type="ECO:0000313" key="3">
    <source>
        <dbReference type="EMBL" id="TBT96243.1"/>
    </source>
</evidence>
<dbReference type="InterPro" id="IPR003735">
    <property type="entry name" value="Metal_Tscrpt_repr"/>
</dbReference>